<dbReference type="Proteomes" id="UP001642540">
    <property type="component" value="Unassembled WGS sequence"/>
</dbReference>
<evidence type="ECO:0000259" key="15">
    <source>
        <dbReference type="PROSITE" id="PS50067"/>
    </source>
</evidence>
<dbReference type="SMART" id="SM00129">
    <property type="entry name" value="KISc"/>
    <property type="match status" value="1"/>
</dbReference>
<feature type="compositionally biased region" description="Pro residues" evidence="14">
    <location>
        <begin position="993"/>
        <end position="1011"/>
    </location>
</feature>
<keyword evidence="6 12" id="KW-0547">Nucleotide-binding</keyword>
<evidence type="ECO:0000313" key="16">
    <source>
        <dbReference type="EMBL" id="CAL8108590.1"/>
    </source>
</evidence>
<keyword evidence="7 12" id="KW-0067">ATP-binding</keyword>
<organism evidence="16 17">
    <name type="scientific">Orchesella dallaii</name>
    <dbReference type="NCBI Taxonomy" id="48710"/>
    <lineage>
        <taxon>Eukaryota</taxon>
        <taxon>Metazoa</taxon>
        <taxon>Ecdysozoa</taxon>
        <taxon>Arthropoda</taxon>
        <taxon>Hexapoda</taxon>
        <taxon>Collembola</taxon>
        <taxon>Entomobryomorpha</taxon>
        <taxon>Entomobryoidea</taxon>
        <taxon>Orchesellidae</taxon>
        <taxon>Orchesellinae</taxon>
        <taxon>Orchesella</taxon>
    </lineage>
</organism>
<evidence type="ECO:0000256" key="12">
    <source>
        <dbReference type="PROSITE-ProRule" id="PRU00283"/>
    </source>
</evidence>
<feature type="repeat" description="WD" evidence="11">
    <location>
        <begin position="1404"/>
        <end position="1440"/>
    </location>
</feature>
<dbReference type="SUPFAM" id="SSF50998">
    <property type="entry name" value="Quinoprotein alcohol dehydrogenase-like"/>
    <property type="match status" value="1"/>
</dbReference>
<dbReference type="InterPro" id="IPR027640">
    <property type="entry name" value="Kinesin-like_fam"/>
</dbReference>
<evidence type="ECO:0000256" key="4">
    <source>
        <dbReference type="ARBA" id="ARBA00022701"/>
    </source>
</evidence>
<dbReference type="PROSITE" id="PS50067">
    <property type="entry name" value="KINESIN_MOTOR_2"/>
    <property type="match status" value="1"/>
</dbReference>
<keyword evidence="3 11" id="KW-0853">WD repeat</keyword>
<protein>
    <recommendedName>
        <fullName evidence="15">Kinesin motor domain-containing protein</fullName>
    </recommendedName>
</protein>
<keyword evidence="9 12" id="KW-0505">Motor protein</keyword>
<feature type="region of interest" description="Disordered" evidence="14">
    <location>
        <begin position="595"/>
        <end position="622"/>
    </location>
</feature>
<feature type="region of interest" description="Disordered" evidence="14">
    <location>
        <begin position="1"/>
        <end position="56"/>
    </location>
</feature>
<dbReference type="InterPro" id="IPR027417">
    <property type="entry name" value="P-loop_NTPase"/>
</dbReference>
<evidence type="ECO:0000256" key="3">
    <source>
        <dbReference type="ARBA" id="ARBA00022574"/>
    </source>
</evidence>
<dbReference type="PANTHER" id="PTHR47969">
    <property type="entry name" value="CHROMOSOME-ASSOCIATED KINESIN KIF4A-RELATED"/>
    <property type="match status" value="1"/>
</dbReference>
<dbReference type="Pfam" id="PF00400">
    <property type="entry name" value="WD40"/>
    <property type="match status" value="4"/>
</dbReference>
<evidence type="ECO:0000256" key="8">
    <source>
        <dbReference type="ARBA" id="ARBA00023054"/>
    </source>
</evidence>
<feature type="compositionally biased region" description="Polar residues" evidence="14">
    <location>
        <begin position="43"/>
        <end position="56"/>
    </location>
</feature>
<gene>
    <name evidence="16" type="ORF">ODALV1_LOCUS13031</name>
</gene>
<evidence type="ECO:0000256" key="11">
    <source>
        <dbReference type="PROSITE-ProRule" id="PRU00221"/>
    </source>
</evidence>
<dbReference type="PRINTS" id="PR00320">
    <property type="entry name" value="GPROTEINBRPT"/>
</dbReference>
<keyword evidence="8 13" id="KW-0175">Coiled coil</keyword>
<feature type="coiled-coil region" evidence="13">
    <location>
        <begin position="425"/>
        <end position="543"/>
    </location>
</feature>
<dbReference type="InterPro" id="IPR019821">
    <property type="entry name" value="Kinesin_motor_CS"/>
</dbReference>
<dbReference type="PROSITE" id="PS00411">
    <property type="entry name" value="KINESIN_MOTOR_1"/>
    <property type="match status" value="1"/>
</dbReference>
<evidence type="ECO:0000256" key="6">
    <source>
        <dbReference type="ARBA" id="ARBA00022741"/>
    </source>
</evidence>
<keyword evidence="5" id="KW-0677">Repeat</keyword>
<proteinExistence type="inferred from homology"/>
<dbReference type="InterPro" id="IPR056532">
    <property type="entry name" value="KIF21A/B_hel_2"/>
</dbReference>
<comment type="subcellular location">
    <subcellularLocation>
        <location evidence="1">Cytoplasm</location>
        <location evidence="1">Cytoskeleton</location>
    </subcellularLocation>
</comment>
<evidence type="ECO:0000256" key="7">
    <source>
        <dbReference type="ARBA" id="ARBA00022840"/>
    </source>
</evidence>
<keyword evidence="4" id="KW-0493">Microtubule</keyword>
<comment type="similarity">
    <text evidence="12">Belongs to the TRAFAC class myosin-kinesin ATPase superfamily. Kinesin family.</text>
</comment>
<dbReference type="PROSITE" id="PS50082">
    <property type="entry name" value="WD_REPEATS_2"/>
    <property type="match status" value="2"/>
</dbReference>
<evidence type="ECO:0000256" key="13">
    <source>
        <dbReference type="SAM" id="Coils"/>
    </source>
</evidence>
<comment type="caution">
    <text evidence="16">The sequence shown here is derived from an EMBL/GenBank/DDBJ whole genome shotgun (WGS) entry which is preliminary data.</text>
</comment>
<dbReference type="SUPFAM" id="SSF52540">
    <property type="entry name" value="P-loop containing nucleoside triphosphate hydrolases"/>
    <property type="match status" value="1"/>
</dbReference>
<dbReference type="PROSITE" id="PS00678">
    <property type="entry name" value="WD_REPEATS_1"/>
    <property type="match status" value="1"/>
</dbReference>
<dbReference type="EMBL" id="CAXLJM020000040">
    <property type="protein sequence ID" value="CAL8108590.1"/>
    <property type="molecule type" value="Genomic_DNA"/>
</dbReference>
<feature type="compositionally biased region" description="Polar residues" evidence="14">
    <location>
        <begin position="1060"/>
        <end position="1074"/>
    </location>
</feature>
<dbReference type="PROSITE" id="PS50294">
    <property type="entry name" value="WD_REPEATS_REGION"/>
    <property type="match status" value="1"/>
</dbReference>
<dbReference type="Pfam" id="PF25764">
    <property type="entry name" value="KIF21A_4th"/>
    <property type="match status" value="1"/>
</dbReference>
<dbReference type="PANTHER" id="PTHR47969:SF28">
    <property type="entry name" value="KINESIN-LIKE PROTEIN KIF21B"/>
    <property type="match status" value="1"/>
</dbReference>
<evidence type="ECO:0000256" key="2">
    <source>
        <dbReference type="ARBA" id="ARBA00022490"/>
    </source>
</evidence>
<feature type="compositionally biased region" description="Basic and acidic residues" evidence="14">
    <location>
        <begin position="26"/>
        <end position="40"/>
    </location>
</feature>
<dbReference type="CDD" id="cd00200">
    <property type="entry name" value="WD40"/>
    <property type="match status" value="1"/>
</dbReference>
<dbReference type="Pfam" id="PF00225">
    <property type="entry name" value="Kinesin"/>
    <property type="match status" value="1"/>
</dbReference>
<dbReference type="Gene3D" id="3.40.850.10">
    <property type="entry name" value="Kinesin motor domain"/>
    <property type="match status" value="1"/>
</dbReference>
<evidence type="ECO:0000256" key="10">
    <source>
        <dbReference type="ARBA" id="ARBA00023212"/>
    </source>
</evidence>
<feature type="coiled-coil region" evidence="13">
    <location>
        <begin position="626"/>
        <end position="788"/>
    </location>
</feature>
<keyword evidence="17" id="KW-1185">Reference proteome</keyword>
<accession>A0ABP1QM68</accession>
<dbReference type="Pfam" id="PF23203">
    <property type="entry name" value="KIF21A"/>
    <property type="match status" value="1"/>
</dbReference>
<feature type="compositionally biased region" description="Acidic residues" evidence="14">
    <location>
        <begin position="600"/>
        <end position="612"/>
    </location>
</feature>
<evidence type="ECO:0000256" key="5">
    <source>
        <dbReference type="ARBA" id="ARBA00022737"/>
    </source>
</evidence>
<dbReference type="Gene3D" id="2.130.10.10">
    <property type="entry name" value="YVTN repeat-like/Quinoprotein amine dehydrogenase"/>
    <property type="match status" value="2"/>
</dbReference>
<feature type="region of interest" description="Disordered" evidence="14">
    <location>
        <begin position="1060"/>
        <end position="1081"/>
    </location>
</feature>
<reference evidence="16 17" key="1">
    <citation type="submission" date="2024-08" db="EMBL/GenBank/DDBJ databases">
        <authorList>
            <person name="Cucini C."/>
            <person name="Frati F."/>
        </authorList>
    </citation>
    <scope>NUCLEOTIDE SEQUENCE [LARGE SCALE GENOMIC DNA]</scope>
</reference>
<feature type="compositionally biased region" description="Acidic residues" evidence="14">
    <location>
        <begin position="11"/>
        <end position="25"/>
    </location>
</feature>
<evidence type="ECO:0000256" key="14">
    <source>
        <dbReference type="SAM" id="MobiDB-lite"/>
    </source>
</evidence>
<evidence type="ECO:0000256" key="1">
    <source>
        <dbReference type="ARBA" id="ARBA00004245"/>
    </source>
</evidence>
<dbReference type="CDD" id="cd01372">
    <property type="entry name" value="KISc_KIF4"/>
    <property type="match status" value="1"/>
</dbReference>
<sequence length="1534" mass="171901">MSGTIPNEFQNSEENDEEEDDEDEDSRPRENEESTEDEVRSGSIMTRSTYGGLSNAPSNSVRVAVRIRPLLPREVIANARECITVTPGEPQVFMGSHAYTYDFVFQPDAAQDEIFEKCAKPLVDGILEGYNATILAYGQTGSGKTYTMGTGFDPEVTNSATLVTTPTNLGILPRCISYLFDQIRELTVQISPAPDFKVSVQFTELYNEEVIDLLSDNPIMHSSTSRPATGNKSNIKIHEDSSGQIYLVNLATKSVSSCSETLETLKTGALNRTTASTNMNDSSSRSHAIFSIMVNQTRVVVDKSGASDIESLHAKFHFVDLAGSERLKRTLATGDRAKEGIAINSGLLVLGNVISALGDKSKKATHVPYRDSKLTRLLQDSLGGNSRTLMIACVSPNEMDFVESINTMKYANRAKNIKNKVVINQDKSSRTIALLKDRINELESELMEYKRGSRKPEHELELDVNAENIMLLAEVETLKSKLKSKQDTIDKLLSQIARLQAVTITDDPSCDLTNLVSKYLHEIEDLRAKLYESESECEKLRSKQRQIIKNLASPRESGTGNVSMSVSINEDVTCLLTKAKEEVSEQKHVVEVKRKVVKSEDEESSEDEDDSSSSERDGNTNNYTELASLNQEISTKQRLIEELENSQLRMESMKNKYEEKLGQLINKIRSTEEERDAVMKKKTGSAAKEKNQEYEIKIREYQAELKRWNSAKKEHAKLIRDQSCYEAQIDKYKREIEEMKKMKVKLIHQVKNENLRHREVEKQRAKEITQLKKETRKQEFKVRKLESDSKLKDAVLKRKLQEVEMLKKNRFNSKVKTSSPVKGKQAWSRIQNSMKKEANSRCSVASLEKDMVGLIQRRSELNGMLSNETDIDNLDSIQSNLALVEDKIKAIQEEIVCSNDRGEEKDSTRRSVVVEHLSNLDYSYVVEKLFEQNVESMSCVGMLEGRVHETEEVNKHLQREVETLRDLLHHLYMRKSSSEAENEQQRRIEHMLMPPPALPGMSAPPPPPPSSAPKARRRLTATTQELLGSVESLEMLCDQQPPTNIPINNRFTRNTRLTQSMRSASAGGSSQTTRNKTKPALTRQDTYSVIDSNVLNNTYVIEGTNDADTNITNKTALQRSVSEISDVERTTRSIRGPGNVRSPRGNAWLNLSSFLEGHSKPVLCLSSTNELVVSGSKDATCRVWDLETSKEVGCYEGHPHNVSCVCHVPESNLIMTGSSYQIKIFDTRTNEPVKSFSSSGGEWIGPLQSQPPIPSLHSATLPRVNDLPSGEKQVHSIQAVRNYFFTSFGERIRIWDIRKLQPLGTLYGKHNSSVMCITGCESGLHGKDWMITGSKDHSIKVYEYNPNTPPDQINCVKNLNPPHYDGIECLLLGNKRNGTLYSGSRDMCIKKWDLENSKIVGTVNMAHSGWITGLANVPSSQTDHEYVISSSRDGSLKIWDSSREFKEIARFENNLGLECVNTNDKYVFFGGTGTGNNAIGNSVDGVIGVFKLSETWSKNLFCNNNNVLPSNVTTRAGSGGNSNNRQTQYLAENI</sequence>
<feature type="compositionally biased region" description="Polar residues" evidence="14">
    <location>
        <begin position="1"/>
        <end position="10"/>
    </location>
</feature>
<feature type="region of interest" description="Disordered" evidence="14">
    <location>
        <begin position="993"/>
        <end position="1017"/>
    </location>
</feature>
<evidence type="ECO:0000313" key="17">
    <source>
        <dbReference type="Proteomes" id="UP001642540"/>
    </source>
</evidence>
<evidence type="ECO:0000256" key="9">
    <source>
        <dbReference type="ARBA" id="ARBA00023175"/>
    </source>
</evidence>
<dbReference type="PRINTS" id="PR00380">
    <property type="entry name" value="KINESINHEAVY"/>
</dbReference>
<feature type="domain" description="Kinesin motor" evidence="15">
    <location>
        <begin position="60"/>
        <end position="417"/>
    </location>
</feature>
<name>A0ABP1QM68_9HEXA</name>
<dbReference type="InterPro" id="IPR036961">
    <property type="entry name" value="Kinesin_motor_dom_sf"/>
</dbReference>
<keyword evidence="2" id="KW-0963">Cytoplasm</keyword>
<feature type="binding site" evidence="12">
    <location>
        <begin position="138"/>
        <end position="145"/>
    </location>
    <ligand>
        <name>ATP</name>
        <dbReference type="ChEBI" id="CHEBI:30616"/>
    </ligand>
</feature>
<keyword evidence="10" id="KW-0206">Cytoskeleton</keyword>
<dbReference type="InterPro" id="IPR001680">
    <property type="entry name" value="WD40_rpt"/>
</dbReference>
<dbReference type="InterPro" id="IPR011047">
    <property type="entry name" value="Quinoprotein_ADH-like_sf"/>
</dbReference>
<dbReference type="InterPro" id="IPR019775">
    <property type="entry name" value="WD40_repeat_CS"/>
</dbReference>
<dbReference type="SMART" id="SM00320">
    <property type="entry name" value="WD40"/>
    <property type="match status" value="6"/>
</dbReference>
<dbReference type="InterPro" id="IPR015943">
    <property type="entry name" value="WD40/YVTN_repeat-like_dom_sf"/>
</dbReference>
<dbReference type="InterPro" id="IPR020472">
    <property type="entry name" value="WD40_PAC1"/>
</dbReference>
<feature type="repeat" description="WD" evidence="11">
    <location>
        <begin position="1155"/>
        <end position="1194"/>
    </location>
</feature>
<dbReference type="InterPro" id="IPR001752">
    <property type="entry name" value="Kinesin_motor_dom"/>
</dbReference>